<feature type="compositionally biased region" description="Basic and acidic residues" evidence="1">
    <location>
        <begin position="1"/>
        <end position="16"/>
    </location>
</feature>
<dbReference type="OMA" id="TIFHEER"/>
<reference evidence="2 3" key="1">
    <citation type="submission" date="2013-11" db="EMBL/GenBank/DDBJ databases">
        <title>Genome sequencing of Stegodyphus mimosarum.</title>
        <authorList>
            <person name="Bechsgaard J."/>
        </authorList>
    </citation>
    <scope>NUCLEOTIDE SEQUENCE [LARGE SCALE GENOMIC DNA]</scope>
</reference>
<feature type="compositionally biased region" description="Low complexity" evidence="1">
    <location>
        <begin position="1050"/>
        <end position="1059"/>
    </location>
</feature>
<evidence type="ECO:0000256" key="1">
    <source>
        <dbReference type="SAM" id="MobiDB-lite"/>
    </source>
</evidence>
<feature type="compositionally biased region" description="Polar residues" evidence="1">
    <location>
        <begin position="47"/>
        <end position="63"/>
    </location>
</feature>
<feature type="region of interest" description="Disordered" evidence="1">
    <location>
        <begin position="857"/>
        <end position="884"/>
    </location>
</feature>
<evidence type="ECO:0000313" key="2">
    <source>
        <dbReference type="EMBL" id="KFM58149.1"/>
    </source>
</evidence>
<feature type="region of interest" description="Disordered" evidence="1">
    <location>
        <begin position="700"/>
        <end position="741"/>
    </location>
</feature>
<feature type="region of interest" description="Disordered" evidence="1">
    <location>
        <begin position="1"/>
        <end position="81"/>
    </location>
</feature>
<feature type="compositionally biased region" description="Basic and acidic residues" evidence="1">
    <location>
        <begin position="936"/>
        <end position="951"/>
    </location>
</feature>
<organism evidence="2 3">
    <name type="scientific">Stegodyphus mimosarum</name>
    <name type="common">African social velvet spider</name>
    <dbReference type="NCBI Taxonomy" id="407821"/>
    <lineage>
        <taxon>Eukaryota</taxon>
        <taxon>Metazoa</taxon>
        <taxon>Ecdysozoa</taxon>
        <taxon>Arthropoda</taxon>
        <taxon>Chelicerata</taxon>
        <taxon>Arachnida</taxon>
        <taxon>Araneae</taxon>
        <taxon>Araneomorphae</taxon>
        <taxon>Entelegynae</taxon>
        <taxon>Eresoidea</taxon>
        <taxon>Eresidae</taxon>
        <taxon>Stegodyphus</taxon>
    </lineage>
</organism>
<dbReference type="EMBL" id="KK112631">
    <property type="protein sequence ID" value="KFM58149.1"/>
    <property type="molecule type" value="Genomic_DNA"/>
</dbReference>
<protein>
    <submittedName>
        <fullName evidence="2">Uncharacterized protein</fullName>
    </submittedName>
</protein>
<feature type="compositionally biased region" description="Low complexity" evidence="1">
    <location>
        <begin position="1092"/>
        <end position="1103"/>
    </location>
</feature>
<sequence>MFKDELFTRVRARRDSDDDDIGLPHSPCTSPTTVDVLTQGLKEKSSKSQTTCSAGSLISMGSSENDEDSAGHSSGHSSRMSLLDRRSLDSDGDLDLSQPVPLNHNAAHHKIAVRPKRTYGLPRRRMNQIAAAKVNALPSTPEVLEDNGKSFQTLDISELQKSFSEISSSSVSETTSVFSGERKASQISSSFCYNESLQVTSETIFHEERSLLDSSFQSLKINSEDDQEWHVKETPSKLSKDTTTALERQEDKTDDINSVESDSFSCINKSTSETPCNLMQNLEEKHTATSKNDSFRLSKSNFEESSKNEFLHAEDCTLTRNEPVLSVSSLVKSIERSNSFKTSEKVRSSLEESKHLFTKNYAHEQLDFSSEKKTVANAETNEMKSKCDTLMEDMLVSSSEIANKHENISPSQELKGQRLIASQEFISETFKKTVAENLDIESEFVLKPPRKEAKLDSDLESVSKETIDDEVHKENSIISSRNLEEESIMSSKSVSMGIEESRIFVSHHTTFNDDLKDILVTEAHNFAAVEEKSGVSVQTCSDAGMKNVEKASLKQEKCETWISSVGISAPTSSIRDVTVSASTSTLCDNRMLEDKITISVNSKSDNMKCMYTNQKDDIAKLPLSDTLKSTSPNLDASQKAIPKDKQALKAMQKSHLPEINSNMTSVKNGNIQKRVSVEIVPFSQRMKERKYQPISFANRENSSELNKKNSSVLVERKLSDRKMTTKNKELDKSNNRHSFSGSLTSDIKKEVETNLGKKVSKPEKLPVQIRIHKSIPKSEIKDKVCSDIINPKEVKNTSETDTSGEIKFKMHSTKVNQNDLKLMKEEKKTYDNSTKWDVKIQPASTLANVSSYISNSEGNISPVMPQNNLQLRNESPKPPQLSENECKDFQFNEESESQIKSQENSWRQQKEVPTLITDDPEPELLRVFARRSIKQKHNDKGRPDEKDEKFITDTSSEDSFHLQEENTEMISVCQNSTVIKISEVSKPHITKPDLKKKSKSFCEKGKVTPRSVSPLKEINLIRRESPLKFSPADPPSCNDTIHPRQRLASVPDVPLNLPPDNDKKNTSRISQTESSSEIHAPSSVKEEPQQRSSSVIVPSPTTSMNGSLTSTGLVRENQEILTGKEAHAPAWLQLAQQRRELREQRERLLLGGSPNSFIDASNKPSRSSKVWDMVNNFQKLQMT</sequence>
<feature type="non-terminal residue" evidence="2">
    <location>
        <position position="1183"/>
    </location>
</feature>
<dbReference type="AlphaFoldDB" id="A0A087SZ60"/>
<feature type="region of interest" description="Disordered" evidence="1">
    <location>
        <begin position="224"/>
        <end position="257"/>
    </location>
</feature>
<feature type="compositionally biased region" description="Polar residues" evidence="1">
    <location>
        <begin position="857"/>
        <end position="873"/>
    </location>
</feature>
<gene>
    <name evidence="2" type="ORF">X975_13078</name>
</gene>
<feature type="region of interest" description="Disordered" evidence="1">
    <location>
        <begin position="932"/>
        <end position="959"/>
    </location>
</feature>
<dbReference type="OrthoDB" id="6621371at2759"/>
<accession>A0A087SZ60</accession>
<dbReference type="STRING" id="407821.A0A087SZ60"/>
<feature type="compositionally biased region" description="Polar residues" evidence="1">
    <location>
        <begin position="1067"/>
        <end position="1077"/>
    </location>
</feature>
<keyword evidence="3" id="KW-1185">Reference proteome</keyword>
<evidence type="ECO:0000313" key="3">
    <source>
        <dbReference type="Proteomes" id="UP000054359"/>
    </source>
</evidence>
<feature type="region of interest" description="Disordered" evidence="1">
    <location>
        <begin position="1026"/>
        <end position="1111"/>
    </location>
</feature>
<dbReference type="Proteomes" id="UP000054359">
    <property type="component" value="Unassembled WGS sequence"/>
</dbReference>
<proteinExistence type="predicted"/>
<feature type="compositionally biased region" description="Basic and acidic residues" evidence="1">
    <location>
        <begin position="228"/>
        <end position="240"/>
    </location>
</feature>
<feature type="compositionally biased region" description="Polar residues" evidence="1">
    <location>
        <begin position="27"/>
        <end position="36"/>
    </location>
</feature>
<feature type="compositionally biased region" description="Basic and acidic residues" evidence="1">
    <location>
        <begin position="714"/>
        <end position="734"/>
    </location>
</feature>
<name>A0A087SZ60_STEMI</name>